<dbReference type="Gene3D" id="1.10.238.10">
    <property type="entry name" value="EF-hand"/>
    <property type="match status" value="1"/>
</dbReference>
<dbReference type="InterPro" id="IPR014764">
    <property type="entry name" value="DCN-prot"/>
</dbReference>
<protein>
    <recommendedName>
        <fullName evidence="1">Defective in cullin neddylation protein</fullName>
    </recommendedName>
</protein>
<dbReference type="FunCoup" id="A0A1X2H080">
    <property type="interactions" value="180"/>
</dbReference>
<dbReference type="GO" id="GO:0031624">
    <property type="term" value="F:ubiquitin conjugating enzyme binding"/>
    <property type="evidence" value="ECO:0007669"/>
    <property type="project" value="TreeGrafter"/>
</dbReference>
<comment type="function">
    <text evidence="1">Neddylation of cullins play an essential role in the regulation of SCF-type complexes activity.</text>
</comment>
<dbReference type="EMBL" id="MCGN01000017">
    <property type="protein sequence ID" value="ORY89219.1"/>
    <property type="molecule type" value="Genomic_DNA"/>
</dbReference>
<accession>A0A1X2H080</accession>
<dbReference type="GO" id="GO:0097602">
    <property type="term" value="F:cullin family protein binding"/>
    <property type="evidence" value="ECO:0007669"/>
    <property type="project" value="TreeGrafter"/>
</dbReference>
<dbReference type="STRING" id="13706.A0A1X2H080"/>
<dbReference type="GO" id="GO:0000151">
    <property type="term" value="C:ubiquitin ligase complex"/>
    <property type="evidence" value="ECO:0007669"/>
    <property type="project" value="TreeGrafter"/>
</dbReference>
<dbReference type="Gene3D" id="1.10.238.200">
    <property type="entry name" value="Cullin, PONY binding domain"/>
    <property type="match status" value="1"/>
</dbReference>
<keyword evidence="4" id="KW-1185">Reference proteome</keyword>
<reference evidence="3 4" key="1">
    <citation type="submission" date="2016-07" db="EMBL/GenBank/DDBJ databases">
        <title>Pervasive Adenine N6-methylation of Active Genes in Fungi.</title>
        <authorList>
            <consortium name="DOE Joint Genome Institute"/>
            <person name="Mondo S.J."/>
            <person name="Dannebaum R.O."/>
            <person name="Kuo R.C."/>
            <person name="Labutti K."/>
            <person name="Haridas S."/>
            <person name="Kuo A."/>
            <person name="Salamov A."/>
            <person name="Ahrendt S.R."/>
            <person name="Lipzen A."/>
            <person name="Sullivan W."/>
            <person name="Andreopoulos W.B."/>
            <person name="Clum A."/>
            <person name="Lindquist E."/>
            <person name="Daum C."/>
            <person name="Ramamoorthy G.K."/>
            <person name="Gryganskyi A."/>
            <person name="Culley D."/>
            <person name="Magnuson J.K."/>
            <person name="James T.Y."/>
            <person name="O'Malley M.A."/>
            <person name="Stajich J.E."/>
            <person name="Spatafora J.W."/>
            <person name="Visel A."/>
            <person name="Grigoriev I.V."/>
        </authorList>
    </citation>
    <scope>NUCLEOTIDE SEQUENCE [LARGE SCALE GENOMIC DNA]</scope>
    <source>
        <strain evidence="3 4">NRRL 2496</strain>
    </source>
</reference>
<dbReference type="InterPro" id="IPR042460">
    <property type="entry name" value="DCN1-like_PONY"/>
</dbReference>
<dbReference type="Pfam" id="PF03556">
    <property type="entry name" value="Cullin_binding"/>
    <property type="match status" value="1"/>
</dbReference>
<dbReference type="PANTHER" id="PTHR12281">
    <property type="entry name" value="RP42 RELATED"/>
    <property type="match status" value="1"/>
</dbReference>
<dbReference type="InterPro" id="IPR005176">
    <property type="entry name" value="PONY_dom"/>
</dbReference>
<dbReference type="PANTHER" id="PTHR12281:SF12">
    <property type="entry name" value="DEFECTIVE IN CULLIN NEDDYLATION PROTEIN"/>
    <property type="match status" value="1"/>
</dbReference>
<dbReference type="OrthoDB" id="27198at2759"/>
<dbReference type="FunFam" id="1.10.238.200:FF:000003">
    <property type="entry name" value="DCN1-like protein 3"/>
    <property type="match status" value="1"/>
</dbReference>
<dbReference type="GO" id="GO:0045116">
    <property type="term" value="P:protein neddylation"/>
    <property type="evidence" value="ECO:0007669"/>
    <property type="project" value="TreeGrafter"/>
</dbReference>
<feature type="domain" description="DCUN1" evidence="2">
    <location>
        <begin position="1"/>
        <end position="139"/>
    </location>
</feature>
<name>A0A1X2H080_SYNRA</name>
<dbReference type="GO" id="GO:0005886">
    <property type="term" value="C:plasma membrane"/>
    <property type="evidence" value="ECO:0007669"/>
    <property type="project" value="UniProtKB-ARBA"/>
</dbReference>
<evidence type="ECO:0000313" key="4">
    <source>
        <dbReference type="Proteomes" id="UP000242180"/>
    </source>
</evidence>
<evidence type="ECO:0000256" key="1">
    <source>
        <dbReference type="RuleBase" id="RU410713"/>
    </source>
</evidence>
<dbReference type="PROSITE" id="PS51229">
    <property type="entry name" value="DCUN1"/>
    <property type="match status" value="1"/>
</dbReference>
<proteinExistence type="predicted"/>
<comment type="caution">
    <text evidence="3">The sequence shown here is derived from an EMBL/GenBank/DDBJ whole genome shotgun (WGS) entry which is preliminary data.</text>
</comment>
<evidence type="ECO:0000313" key="3">
    <source>
        <dbReference type="EMBL" id="ORY89219.1"/>
    </source>
</evidence>
<gene>
    <name evidence="3" type="ORF">BCR43DRAFT_500091</name>
</gene>
<organism evidence="3 4">
    <name type="scientific">Syncephalastrum racemosum</name>
    <name type="common">Filamentous fungus</name>
    <dbReference type="NCBI Taxonomy" id="13706"/>
    <lineage>
        <taxon>Eukaryota</taxon>
        <taxon>Fungi</taxon>
        <taxon>Fungi incertae sedis</taxon>
        <taxon>Mucoromycota</taxon>
        <taxon>Mucoromycotina</taxon>
        <taxon>Mucoromycetes</taxon>
        <taxon>Mucorales</taxon>
        <taxon>Syncephalastraceae</taxon>
        <taxon>Syncephalastrum</taxon>
    </lineage>
</organism>
<dbReference type="GO" id="GO:0032182">
    <property type="term" value="F:ubiquitin-like protein binding"/>
    <property type="evidence" value="ECO:0007669"/>
    <property type="project" value="TreeGrafter"/>
</dbReference>
<dbReference type="AlphaFoldDB" id="A0A1X2H080"/>
<dbReference type="OMA" id="WANDRAN"/>
<sequence length="140" mass="16752">MNARTIGYISKEEWMTGMQALNTDSKQKLQKRLPDLGVMVKDHTDELYRFAFNYAKNPDQRCMDVEIACFLWRIILAEKYPIVNDFTEFLEQKQPVKVINRDQWLSFYDFVNTVSPDLSDYDEMSAWPTLFDEFVEWKKQ</sequence>
<dbReference type="InParanoid" id="A0A1X2H080"/>
<evidence type="ECO:0000259" key="2">
    <source>
        <dbReference type="PROSITE" id="PS51229"/>
    </source>
</evidence>
<dbReference type="Proteomes" id="UP000242180">
    <property type="component" value="Unassembled WGS sequence"/>
</dbReference>